<dbReference type="CDD" id="cd01061">
    <property type="entry name" value="RNase_T2_euk"/>
    <property type="match status" value="1"/>
</dbReference>
<dbReference type="EnsemblPlants" id="AUR62032789-RA">
    <property type="protein sequence ID" value="AUR62032789-RA:cds"/>
    <property type="gene ID" value="AUR62032789"/>
</dbReference>
<gene>
    <name evidence="9" type="primary">LOC110706288</name>
</gene>
<dbReference type="SUPFAM" id="SSF55895">
    <property type="entry name" value="Ribonuclease Rh-like"/>
    <property type="match status" value="1"/>
</dbReference>
<dbReference type="GO" id="GO:0016787">
    <property type="term" value="F:hydrolase activity"/>
    <property type="evidence" value="ECO:0007669"/>
    <property type="project" value="UniProtKB-KW"/>
</dbReference>
<dbReference type="PROSITE" id="PS00531">
    <property type="entry name" value="RNASE_T2_2"/>
    <property type="match status" value="1"/>
</dbReference>
<evidence type="ECO:0000256" key="6">
    <source>
        <dbReference type="ARBA" id="ARBA00023239"/>
    </source>
</evidence>
<keyword evidence="4" id="KW-0378">Hydrolase</keyword>
<dbReference type="RefSeq" id="XP_021739874.1">
    <property type="nucleotide sequence ID" value="XM_021884182.1"/>
</dbReference>
<dbReference type="InterPro" id="IPR001568">
    <property type="entry name" value="RNase_T2-like"/>
</dbReference>
<dbReference type="GO" id="GO:0006401">
    <property type="term" value="P:RNA catabolic process"/>
    <property type="evidence" value="ECO:0007669"/>
    <property type="project" value="TreeGrafter"/>
</dbReference>
<protein>
    <submittedName>
        <fullName evidence="9">Uncharacterized protein</fullName>
    </submittedName>
</protein>
<evidence type="ECO:0000256" key="1">
    <source>
        <dbReference type="ARBA" id="ARBA00007469"/>
    </source>
</evidence>
<dbReference type="PANTHER" id="PTHR11240:SF75">
    <property type="entry name" value="RIBONUCLEASE 3"/>
    <property type="match status" value="1"/>
</dbReference>
<dbReference type="PANTHER" id="PTHR11240">
    <property type="entry name" value="RIBONUCLEASE T2"/>
    <property type="match status" value="1"/>
</dbReference>
<dbReference type="GO" id="GO:0005576">
    <property type="term" value="C:extracellular region"/>
    <property type="evidence" value="ECO:0007669"/>
    <property type="project" value="TreeGrafter"/>
</dbReference>
<dbReference type="Pfam" id="PF00445">
    <property type="entry name" value="Ribonuclease_T2"/>
    <property type="match status" value="1"/>
</dbReference>
<proteinExistence type="inferred from homology"/>
<dbReference type="GO" id="GO:0033897">
    <property type="term" value="F:ribonuclease T2 activity"/>
    <property type="evidence" value="ECO:0007669"/>
    <property type="project" value="InterPro"/>
</dbReference>
<organism evidence="9 10">
    <name type="scientific">Chenopodium quinoa</name>
    <name type="common">Quinoa</name>
    <dbReference type="NCBI Taxonomy" id="63459"/>
    <lineage>
        <taxon>Eukaryota</taxon>
        <taxon>Viridiplantae</taxon>
        <taxon>Streptophyta</taxon>
        <taxon>Embryophyta</taxon>
        <taxon>Tracheophyta</taxon>
        <taxon>Spermatophyta</taxon>
        <taxon>Magnoliopsida</taxon>
        <taxon>eudicotyledons</taxon>
        <taxon>Gunneridae</taxon>
        <taxon>Pentapetalae</taxon>
        <taxon>Caryophyllales</taxon>
        <taxon>Chenopodiaceae</taxon>
        <taxon>Chenopodioideae</taxon>
        <taxon>Atripliceae</taxon>
        <taxon>Chenopodium</taxon>
    </lineage>
</organism>
<reference evidence="9" key="1">
    <citation type="journal article" date="2017" name="Nature">
        <title>The genome of Chenopodium quinoa.</title>
        <authorList>
            <person name="Jarvis D.E."/>
            <person name="Ho Y.S."/>
            <person name="Lightfoot D.J."/>
            <person name="Schmoeckel S.M."/>
            <person name="Li B."/>
            <person name="Borm T.J.A."/>
            <person name="Ohyanagi H."/>
            <person name="Mineta K."/>
            <person name="Michell C.T."/>
            <person name="Saber N."/>
            <person name="Kharbatia N.M."/>
            <person name="Rupper R.R."/>
            <person name="Sharp A.R."/>
            <person name="Dally N."/>
            <person name="Boughton B.A."/>
            <person name="Woo Y.H."/>
            <person name="Gao G."/>
            <person name="Schijlen E.G.W.M."/>
            <person name="Guo X."/>
            <person name="Momin A.A."/>
            <person name="Negrao S."/>
            <person name="Al-Babili S."/>
            <person name="Gehring C."/>
            <person name="Roessner U."/>
            <person name="Jung C."/>
            <person name="Murphy K."/>
            <person name="Arold S.T."/>
            <person name="Gojobori T."/>
            <person name="van der Linden C.G."/>
            <person name="van Loo E.N."/>
            <person name="Jellen E.N."/>
            <person name="Maughan P.J."/>
            <person name="Tester M."/>
        </authorList>
    </citation>
    <scope>NUCLEOTIDE SEQUENCE [LARGE SCALE GENOMIC DNA]</scope>
    <source>
        <strain evidence="9">cv. PI 614886</strain>
    </source>
</reference>
<dbReference type="InterPro" id="IPR033697">
    <property type="entry name" value="Ribonuclease_T2_eukaryotic"/>
</dbReference>
<keyword evidence="2" id="KW-0540">Nuclease</keyword>
<dbReference type="KEGG" id="cqi:110706288"/>
<dbReference type="Proteomes" id="UP000596660">
    <property type="component" value="Unplaced"/>
</dbReference>
<dbReference type="AlphaFoldDB" id="A0A803MND8"/>
<dbReference type="Gramene" id="AUR62032789-RA">
    <property type="protein sequence ID" value="AUR62032789-RA:cds"/>
    <property type="gene ID" value="AUR62032789"/>
</dbReference>
<sequence length="231" mass="25570">MAKCGGLLLMIMLVLSLAVLTLGGHTSNDFSEFYFIQQWLPSYCNQKGTSCCYPPTEVHVTDFTIAGLWPCQNDGSALENCPGATFDETVIKPIEDMLQKEWPSFTCPQIGKKFWQHEWNKHGTCATSVLDEMAYFHVTLNLNNKINIIQDLAKAGIQPNNQNYSLESINAAISQATGFHPTVFCNHDAQGNNQIWQVVHCVDKTGTNFINCSNNPKGLGNCDSTIIFPSA</sequence>
<evidence type="ECO:0000256" key="3">
    <source>
        <dbReference type="ARBA" id="ARBA00022759"/>
    </source>
</evidence>
<keyword evidence="10" id="KW-1185">Reference proteome</keyword>
<evidence type="ECO:0000256" key="7">
    <source>
        <dbReference type="RuleBase" id="RU004328"/>
    </source>
</evidence>
<dbReference type="GeneID" id="110706288"/>
<keyword evidence="3" id="KW-0255">Endonuclease</keyword>
<comment type="similarity">
    <text evidence="1 7">Belongs to the RNase T2 family.</text>
</comment>
<dbReference type="InterPro" id="IPR036430">
    <property type="entry name" value="RNase_T2-like_sf"/>
</dbReference>
<dbReference type="OrthoDB" id="435754at2759"/>
<accession>A0A803MND8</accession>
<dbReference type="Gene3D" id="3.90.730.10">
    <property type="entry name" value="Ribonuclease T2-like"/>
    <property type="match status" value="1"/>
</dbReference>
<evidence type="ECO:0000256" key="4">
    <source>
        <dbReference type="ARBA" id="ARBA00022801"/>
    </source>
</evidence>
<keyword evidence="8" id="KW-0732">Signal</keyword>
<feature type="signal peptide" evidence="8">
    <location>
        <begin position="1"/>
        <end position="23"/>
    </location>
</feature>
<evidence type="ECO:0000313" key="9">
    <source>
        <dbReference type="EnsemblPlants" id="AUR62032789-RA:cds"/>
    </source>
</evidence>
<keyword evidence="6" id="KW-0456">Lyase</keyword>
<dbReference type="InterPro" id="IPR033130">
    <property type="entry name" value="RNase_T2_His_AS_2"/>
</dbReference>
<keyword evidence="5" id="KW-1015">Disulfide bond</keyword>
<evidence type="ECO:0000256" key="8">
    <source>
        <dbReference type="SAM" id="SignalP"/>
    </source>
</evidence>
<dbReference type="GO" id="GO:0003723">
    <property type="term" value="F:RNA binding"/>
    <property type="evidence" value="ECO:0007669"/>
    <property type="project" value="InterPro"/>
</dbReference>
<name>A0A803MND8_CHEQI</name>
<evidence type="ECO:0000313" key="10">
    <source>
        <dbReference type="Proteomes" id="UP000596660"/>
    </source>
</evidence>
<reference evidence="9" key="2">
    <citation type="submission" date="2021-03" db="UniProtKB">
        <authorList>
            <consortium name="EnsemblPlants"/>
        </authorList>
    </citation>
    <scope>IDENTIFICATION</scope>
</reference>
<evidence type="ECO:0000256" key="5">
    <source>
        <dbReference type="ARBA" id="ARBA00023157"/>
    </source>
</evidence>
<feature type="chain" id="PRO_5030839440" evidence="8">
    <location>
        <begin position="24"/>
        <end position="231"/>
    </location>
</feature>
<evidence type="ECO:0000256" key="2">
    <source>
        <dbReference type="ARBA" id="ARBA00022722"/>
    </source>
</evidence>